<sequence length="351" mass="37887">MPIQAIVQSSLEAVEFVDTPIPTPKPDQVVIKVVAAASNPKDWKMTAWYKNPHNSGDDVAGVVHSVGNSVRNFKPGDRVFAYHQPLAADGAYAEYAVAAVQATSHLPTNMSFEEASTIPTAAFTAAVGLFIDLEIRAPFLPMPDEGASKKRPLLIYGVTAAVGAFVAKLARLAGMSPIIGIAGRAGEYAKTLVDYVIDYRQSDAEILAAIEAILEQEGLGKKVPTVFDAISEHGSLELTTQFIDTNGGLVATVLPPEMFARNKEAFTYPEGVKARCIKTGRIFNTDKDFAFIWSTYIEQLLESGRLKGHPYEIVPGGLKGVIEGLQNLRDGKASAVKYVYRIEETGSINLE</sequence>
<feature type="domain" description="Enoyl reductase (ER)" evidence="4">
    <location>
        <begin position="9"/>
        <end position="236"/>
    </location>
</feature>
<dbReference type="CDD" id="cd08249">
    <property type="entry name" value="enoyl_reductase_like"/>
    <property type="match status" value="1"/>
</dbReference>
<dbReference type="Proteomes" id="UP000054337">
    <property type="component" value="Unassembled WGS sequence"/>
</dbReference>
<accession>W7EAD3</accession>
<dbReference type="Gene3D" id="3.90.180.10">
    <property type="entry name" value="Medium-chain alcohol dehydrogenases, catalytic domain"/>
    <property type="match status" value="1"/>
</dbReference>
<evidence type="ECO:0000256" key="2">
    <source>
        <dbReference type="ARBA" id="ARBA00011245"/>
    </source>
</evidence>
<dbReference type="InterPro" id="IPR047122">
    <property type="entry name" value="Trans-enoyl_RdTase-like"/>
</dbReference>
<dbReference type="GO" id="GO:0016651">
    <property type="term" value="F:oxidoreductase activity, acting on NAD(P)H"/>
    <property type="evidence" value="ECO:0007669"/>
    <property type="project" value="InterPro"/>
</dbReference>
<dbReference type="InterPro" id="IPR036291">
    <property type="entry name" value="NAD(P)-bd_dom_sf"/>
</dbReference>
<keyword evidence="6" id="KW-1185">Reference proteome</keyword>
<dbReference type="InterPro" id="IPR013154">
    <property type="entry name" value="ADH-like_N"/>
</dbReference>
<dbReference type="Gene3D" id="3.40.50.720">
    <property type="entry name" value="NAD(P)-binding Rossmann-like Domain"/>
    <property type="match status" value="1"/>
</dbReference>
<dbReference type="AlphaFoldDB" id="W7EAD3"/>
<keyword evidence="3" id="KW-0560">Oxidoreductase</keyword>
<dbReference type="EMBL" id="KI968869">
    <property type="protein sequence ID" value="EUN21022.1"/>
    <property type="molecule type" value="Genomic_DNA"/>
</dbReference>
<protein>
    <recommendedName>
        <fullName evidence="4">Enoyl reductase (ER) domain-containing protein</fullName>
    </recommendedName>
</protein>
<evidence type="ECO:0000259" key="4">
    <source>
        <dbReference type="SMART" id="SM00829"/>
    </source>
</evidence>
<evidence type="ECO:0000313" key="6">
    <source>
        <dbReference type="Proteomes" id="UP000054337"/>
    </source>
</evidence>
<dbReference type="OrthoDB" id="3233595at2759"/>
<dbReference type="SMART" id="SM00829">
    <property type="entry name" value="PKS_ER"/>
    <property type="match status" value="1"/>
</dbReference>
<dbReference type="PANTHER" id="PTHR45348">
    <property type="entry name" value="HYPOTHETICAL OXIDOREDUCTASE (EUROFUNG)"/>
    <property type="match status" value="1"/>
</dbReference>
<dbReference type="InterPro" id="IPR011032">
    <property type="entry name" value="GroES-like_sf"/>
</dbReference>
<evidence type="ECO:0000256" key="3">
    <source>
        <dbReference type="ARBA" id="ARBA00023002"/>
    </source>
</evidence>
<organism evidence="5 6">
    <name type="scientific">Bipolaris victoriae (strain FI3)</name>
    <name type="common">Victoria blight of oats agent</name>
    <name type="synonym">Cochliobolus victoriae</name>
    <dbReference type="NCBI Taxonomy" id="930091"/>
    <lineage>
        <taxon>Eukaryota</taxon>
        <taxon>Fungi</taxon>
        <taxon>Dikarya</taxon>
        <taxon>Ascomycota</taxon>
        <taxon>Pezizomycotina</taxon>
        <taxon>Dothideomycetes</taxon>
        <taxon>Pleosporomycetidae</taxon>
        <taxon>Pleosporales</taxon>
        <taxon>Pleosporineae</taxon>
        <taxon>Pleosporaceae</taxon>
        <taxon>Bipolaris</taxon>
    </lineage>
</organism>
<dbReference type="InterPro" id="IPR020843">
    <property type="entry name" value="ER"/>
</dbReference>
<dbReference type="RefSeq" id="XP_014550596.1">
    <property type="nucleotide sequence ID" value="XM_014695110.1"/>
</dbReference>
<comment type="similarity">
    <text evidence="1">Belongs to the zinc-containing alcohol dehydrogenase family.</text>
</comment>
<proteinExistence type="inferred from homology"/>
<gene>
    <name evidence="5" type="ORF">COCVIDRAFT_42926</name>
</gene>
<dbReference type="SUPFAM" id="SSF50129">
    <property type="entry name" value="GroES-like"/>
    <property type="match status" value="1"/>
</dbReference>
<name>W7EAD3_BIPV3</name>
<dbReference type="HOGENOM" id="CLU_026673_16_0_1"/>
<dbReference type="SUPFAM" id="SSF51735">
    <property type="entry name" value="NAD(P)-binding Rossmann-fold domains"/>
    <property type="match status" value="1"/>
</dbReference>
<dbReference type="PANTHER" id="PTHR45348:SF5">
    <property type="entry name" value="OXIDOREDUCTASE, PUTATIVE (AFU_ORTHOLOGUE AFUA_8G01420)-RELATED"/>
    <property type="match status" value="1"/>
</dbReference>
<evidence type="ECO:0000256" key="1">
    <source>
        <dbReference type="ARBA" id="ARBA00008072"/>
    </source>
</evidence>
<dbReference type="GeneID" id="26257421"/>
<dbReference type="Pfam" id="PF08240">
    <property type="entry name" value="ADH_N"/>
    <property type="match status" value="1"/>
</dbReference>
<comment type="subunit">
    <text evidence="2">Monomer.</text>
</comment>
<evidence type="ECO:0000313" key="5">
    <source>
        <dbReference type="EMBL" id="EUN21022.1"/>
    </source>
</evidence>
<reference evidence="5 6" key="1">
    <citation type="journal article" date="2013" name="PLoS Genet.">
        <title>Comparative genome structure, secondary metabolite, and effector coding capacity across Cochliobolus pathogens.</title>
        <authorList>
            <person name="Condon B.J."/>
            <person name="Leng Y."/>
            <person name="Wu D."/>
            <person name="Bushley K.E."/>
            <person name="Ohm R.A."/>
            <person name="Otillar R."/>
            <person name="Martin J."/>
            <person name="Schackwitz W."/>
            <person name="Grimwood J."/>
            <person name="MohdZainudin N."/>
            <person name="Xue C."/>
            <person name="Wang R."/>
            <person name="Manning V.A."/>
            <person name="Dhillon B."/>
            <person name="Tu Z.J."/>
            <person name="Steffenson B.J."/>
            <person name="Salamov A."/>
            <person name="Sun H."/>
            <person name="Lowry S."/>
            <person name="LaButti K."/>
            <person name="Han J."/>
            <person name="Copeland A."/>
            <person name="Lindquist E."/>
            <person name="Barry K."/>
            <person name="Schmutz J."/>
            <person name="Baker S.E."/>
            <person name="Ciuffetti L.M."/>
            <person name="Grigoriev I.V."/>
            <person name="Zhong S."/>
            <person name="Turgeon B.G."/>
        </authorList>
    </citation>
    <scope>NUCLEOTIDE SEQUENCE [LARGE SCALE GENOMIC DNA]</scope>
    <source>
        <strain evidence="5 6">FI3</strain>
    </source>
</reference>